<reference evidence="3" key="1">
    <citation type="submission" date="2022-01" db="EMBL/GenBank/DDBJ databases">
        <authorList>
            <person name="King R."/>
        </authorList>
    </citation>
    <scope>NUCLEOTIDE SEQUENCE</scope>
</reference>
<dbReference type="PANTHER" id="PTHR12243:SF69">
    <property type="entry name" value="SI:CH73-59F11.3"/>
    <property type="match status" value="1"/>
</dbReference>
<keyword evidence="4" id="KW-1185">Reference proteome</keyword>
<evidence type="ECO:0000259" key="2">
    <source>
        <dbReference type="PROSITE" id="PS51029"/>
    </source>
</evidence>
<dbReference type="PANTHER" id="PTHR12243">
    <property type="entry name" value="MADF DOMAIN TRANSCRIPTION FACTOR"/>
    <property type="match status" value="1"/>
</dbReference>
<evidence type="ECO:0000313" key="4">
    <source>
        <dbReference type="Proteomes" id="UP001153737"/>
    </source>
</evidence>
<feature type="compositionally biased region" description="Low complexity" evidence="1">
    <location>
        <begin position="181"/>
        <end position="197"/>
    </location>
</feature>
<protein>
    <recommendedName>
        <fullName evidence="2">MADF domain-containing protein</fullName>
    </recommendedName>
</protein>
<organism evidence="3 4">
    <name type="scientific">Phaedon cochleariae</name>
    <name type="common">Mustard beetle</name>
    <dbReference type="NCBI Taxonomy" id="80249"/>
    <lineage>
        <taxon>Eukaryota</taxon>
        <taxon>Metazoa</taxon>
        <taxon>Ecdysozoa</taxon>
        <taxon>Arthropoda</taxon>
        <taxon>Hexapoda</taxon>
        <taxon>Insecta</taxon>
        <taxon>Pterygota</taxon>
        <taxon>Neoptera</taxon>
        <taxon>Endopterygota</taxon>
        <taxon>Coleoptera</taxon>
        <taxon>Polyphaga</taxon>
        <taxon>Cucujiformia</taxon>
        <taxon>Chrysomeloidea</taxon>
        <taxon>Chrysomelidae</taxon>
        <taxon>Chrysomelinae</taxon>
        <taxon>Chrysomelini</taxon>
        <taxon>Phaedon</taxon>
    </lineage>
</organism>
<proteinExistence type="predicted"/>
<dbReference type="PROSITE" id="PS51029">
    <property type="entry name" value="MADF"/>
    <property type="match status" value="1"/>
</dbReference>
<reference evidence="3" key="2">
    <citation type="submission" date="2022-10" db="EMBL/GenBank/DDBJ databases">
        <authorList>
            <consortium name="ENA_rothamsted_submissions"/>
            <consortium name="culmorum"/>
            <person name="King R."/>
        </authorList>
    </citation>
    <scope>NUCLEOTIDE SEQUENCE</scope>
</reference>
<dbReference type="GO" id="GO:0006357">
    <property type="term" value="P:regulation of transcription by RNA polymerase II"/>
    <property type="evidence" value="ECO:0007669"/>
    <property type="project" value="TreeGrafter"/>
</dbReference>
<accession>A0A9P0GLX1</accession>
<dbReference type="InterPro" id="IPR039353">
    <property type="entry name" value="TF_Adf1"/>
</dbReference>
<dbReference type="GO" id="GO:0005634">
    <property type="term" value="C:nucleus"/>
    <property type="evidence" value="ECO:0007669"/>
    <property type="project" value="TreeGrafter"/>
</dbReference>
<feature type="region of interest" description="Disordered" evidence="1">
    <location>
        <begin position="155"/>
        <end position="212"/>
    </location>
</feature>
<dbReference type="OrthoDB" id="10262320at2759"/>
<name>A0A9P0GLX1_PHACE</name>
<feature type="domain" description="MADF" evidence="2">
    <location>
        <begin position="7"/>
        <end position="96"/>
    </location>
</feature>
<dbReference type="InterPro" id="IPR006578">
    <property type="entry name" value="MADF-dom"/>
</dbReference>
<dbReference type="SMART" id="SM00595">
    <property type="entry name" value="MADF"/>
    <property type="match status" value="1"/>
</dbReference>
<feature type="region of interest" description="Disordered" evidence="1">
    <location>
        <begin position="101"/>
        <end position="120"/>
    </location>
</feature>
<dbReference type="GO" id="GO:0005667">
    <property type="term" value="C:transcription regulator complex"/>
    <property type="evidence" value="ECO:0007669"/>
    <property type="project" value="TreeGrafter"/>
</dbReference>
<evidence type="ECO:0000313" key="3">
    <source>
        <dbReference type="EMBL" id="CAH1154944.1"/>
    </source>
</evidence>
<dbReference type="EMBL" id="OU896723">
    <property type="protein sequence ID" value="CAH1154944.1"/>
    <property type="molecule type" value="Genomic_DNA"/>
</dbReference>
<evidence type="ECO:0000256" key="1">
    <source>
        <dbReference type="SAM" id="MobiDB-lite"/>
    </source>
</evidence>
<gene>
    <name evidence="3" type="ORF">PHAECO_LOCUS5893</name>
</gene>
<dbReference type="Pfam" id="PF10545">
    <property type="entry name" value="MADF_DNA_bdg"/>
    <property type="match status" value="1"/>
</dbReference>
<dbReference type="AlphaFoldDB" id="A0A9P0GLX1"/>
<sequence length="286" mass="32824">MEIDDGQLIEIVRQFSIIYDMKHQDYRNHEKKSNAWKTISETMHRPAAECEARWATLRNLFTRESKKVKVVPSGSGGKGKTWVWLEEMGFLSEYVRRRKTKGNVSKPLQSQEIEDSSQSDNVWDTMSEIFNTNEPQHIEEAGRDENLDPMSDIELVSDDAEPERTATGKRKLNHEEPLPGTTTSTTPAKKSSPSISILRNERQEKRRKISQQSTLIETMNSAWSKFDKVINQSSQKEEQPDCLFGRIVAAELGSIENINVKFTAKQEIIKILHLAKMNRCNKLCQV</sequence>
<dbReference type="Proteomes" id="UP001153737">
    <property type="component" value="Chromosome 17"/>
</dbReference>